<evidence type="ECO:0000313" key="8">
    <source>
        <dbReference type="Proteomes" id="UP000275024"/>
    </source>
</evidence>
<dbReference type="Pfam" id="PF07987">
    <property type="entry name" value="DUF1775"/>
    <property type="match status" value="1"/>
</dbReference>
<reference evidence="7 8" key="1">
    <citation type="submission" date="2018-09" db="EMBL/GenBank/DDBJ databases">
        <title>Streptomyces sp. nov. DS1-2, an endophytic actinomycete isolated from roots of Dendrobium scabrilingue.</title>
        <authorList>
            <person name="Kuncharoen N."/>
            <person name="Kudo T."/>
            <person name="Ohkuma M."/>
            <person name="Yuki M."/>
            <person name="Tanasupawat S."/>
        </authorList>
    </citation>
    <scope>NUCLEOTIDE SEQUENCE [LARGE SCALE GENOMIC DNA]</scope>
    <source>
        <strain evidence="5 8">AZ1-7</strain>
        <strain evidence="6 7">DS1-2</strain>
    </source>
</reference>
<organism evidence="5 8">
    <name type="scientific">Streptomyces radicis</name>
    <dbReference type="NCBI Taxonomy" id="1750517"/>
    <lineage>
        <taxon>Bacteria</taxon>
        <taxon>Bacillati</taxon>
        <taxon>Actinomycetota</taxon>
        <taxon>Actinomycetes</taxon>
        <taxon>Kitasatosporales</taxon>
        <taxon>Streptomycetaceae</taxon>
        <taxon>Streptomyces</taxon>
    </lineage>
</organism>
<keyword evidence="2" id="KW-1133">Transmembrane helix</keyword>
<keyword evidence="3" id="KW-0732">Signal</keyword>
<dbReference type="CDD" id="cd08545">
    <property type="entry name" value="YcnI_like"/>
    <property type="match status" value="1"/>
</dbReference>
<dbReference type="InterPro" id="IPR012533">
    <property type="entry name" value="YcnI-copper_dom"/>
</dbReference>
<comment type="caution">
    <text evidence="5">The sequence shown here is derived from an EMBL/GenBank/DDBJ whole genome shotgun (WGS) entry which is preliminary data.</text>
</comment>
<evidence type="ECO:0000256" key="2">
    <source>
        <dbReference type="SAM" id="Phobius"/>
    </source>
</evidence>
<evidence type="ECO:0000256" key="1">
    <source>
        <dbReference type="SAM" id="MobiDB-lite"/>
    </source>
</evidence>
<dbReference type="Proteomes" id="UP000268652">
    <property type="component" value="Unassembled WGS sequence"/>
</dbReference>
<feature type="transmembrane region" description="Helical" evidence="2">
    <location>
        <begin position="223"/>
        <end position="243"/>
    </location>
</feature>
<feature type="domain" description="YncI copper-binding" evidence="4">
    <location>
        <begin position="30"/>
        <end position="176"/>
    </location>
</feature>
<accession>A0A3A9W495</accession>
<dbReference type="AlphaFoldDB" id="A0A3A9W495"/>
<dbReference type="EMBL" id="RBDX01000016">
    <property type="protein sequence ID" value="RKN07233.1"/>
    <property type="molecule type" value="Genomic_DNA"/>
</dbReference>
<dbReference type="EMBL" id="RBDY01000002">
    <property type="protein sequence ID" value="RKN26749.1"/>
    <property type="molecule type" value="Genomic_DNA"/>
</dbReference>
<evidence type="ECO:0000259" key="4">
    <source>
        <dbReference type="Pfam" id="PF07987"/>
    </source>
</evidence>
<evidence type="ECO:0000313" key="7">
    <source>
        <dbReference type="Proteomes" id="UP000268652"/>
    </source>
</evidence>
<keyword evidence="2" id="KW-0812">Transmembrane</keyword>
<dbReference type="OrthoDB" id="9810871at2"/>
<evidence type="ECO:0000313" key="6">
    <source>
        <dbReference type="EMBL" id="RKN26749.1"/>
    </source>
</evidence>
<dbReference type="Proteomes" id="UP000275024">
    <property type="component" value="Unassembled WGS sequence"/>
</dbReference>
<dbReference type="Gene3D" id="2.60.40.2230">
    <property type="entry name" value="Uncharacterised protein YcnI-like PF07987, DUF1775"/>
    <property type="match status" value="1"/>
</dbReference>
<gene>
    <name evidence="6" type="ORF">D7318_05210</name>
    <name evidence="5" type="ORF">D7319_19340</name>
</gene>
<feature type="region of interest" description="Disordered" evidence="1">
    <location>
        <begin position="189"/>
        <end position="216"/>
    </location>
</feature>
<feature type="signal peptide" evidence="3">
    <location>
        <begin position="1"/>
        <end position="24"/>
    </location>
</feature>
<protein>
    <submittedName>
        <fullName evidence="5">DUF1775 domain-containing protein</fullName>
    </submittedName>
</protein>
<dbReference type="RefSeq" id="WP_120695623.1">
    <property type="nucleotide sequence ID" value="NZ_RBDX01000016.1"/>
</dbReference>
<evidence type="ECO:0000256" key="3">
    <source>
        <dbReference type="SAM" id="SignalP"/>
    </source>
</evidence>
<feature type="chain" id="PRO_5038336081" evidence="3">
    <location>
        <begin position="25"/>
        <end position="253"/>
    </location>
</feature>
<name>A0A3A9W495_9ACTN</name>
<evidence type="ECO:0000313" key="5">
    <source>
        <dbReference type="EMBL" id="RKN07233.1"/>
    </source>
</evidence>
<sequence>MNRTRVAACSVVTFATAAAALALAAPAQAHVSVDPAEAEQGGYTTIDVRVPNESDTASTVSLELHLDPEFPLASVRPQAVPGWEVEVETAELETPIENHGNQITEAPSVVRWTGGEIEPGMFQQFPLSLGPLPEDTEHLVLRAVQTYDDGEVARWIEPPAEDGTEPEQDPAPVLHLTPAAGAEDVAAAEDGADGDGTNGDGGESAAASHGDGDDAATDTTARVLAGVGIAVGVAGVAFGVLAGRRRTTPPTAS</sequence>
<keyword evidence="2" id="KW-0472">Membrane</keyword>
<keyword evidence="7" id="KW-1185">Reference proteome</keyword>
<proteinExistence type="predicted"/>
<dbReference type="InterPro" id="IPR038507">
    <property type="entry name" value="YcnI-like_sf"/>
</dbReference>